<gene>
    <name evidence="1" type="ORF">SAMN02982917_2363</name>
</gene>
<evidence type="ECO:0000313" key="2">
    <source>
        <dbReference type="Proteomes" id="UP000192936"/>
    </source>
</evidence>
<reference evidence="1 2" key="1">
    <citation type="submission" date="2017-04" db="EMBL/GenBank/DDBJ databases">
        <authorList>
            <person name="Afonso C.L."/>
            <person name="Miller P.J."/>
            <person name="Scott M.A."/>
            <person name="Spackman E."/>
            <person name="Goraichik I."/>
            <person name="Dimitrov K.M."/>
            <person name="Suarez D.L."/>
            <person name="Swayne D.E."/>
        </authorList>
    </citation>
    <scope>NUCLEOTIDE SEQUENCE [LARGE SCALE GENOMIC DNA]</scope>
    <source>
        <strain evidence="1 2">A2P</strain>
    </source>
</reference>
<dbReference type="Proteomes" id="UP000192936">
    <property type="component" value="Unassembled WGS sequence"/>
</dbReference>
<sequence length="87" mass="9397">MDKGTQTQPDELVIPLRKSVEFTGQVYTEMNLREPTLGEVATAEKAGGGIASDTVLIALVSGIPKPAVEKIGYRDAKKARDYLMGFI</sequence>
<organism evidence="1 2">
    <name type="scientific">Azospirillum oryzae</name>
    <dbReference type="NCBI Taxonomy" id="286727"/>
    <lineage>
        <taxon>Bacteria</taxon>
        <taxon>Pseudomonadati</taxon>
        <taxon>Pseudomonadota</taxon>
        <taxon>Alphaproteobacteria</taxon>
        <taxon>Rhodospirillales</taxon>
        <taxon>Azospirillaceae</taxon>
        <taxon>Azospirillum</taxon>
    </lineage>
</organism>
<accession>A0A1X7F9Z0</accession>
<protein>
    <submittedName>
        <fullName evidence="1">Phage tail assembly chaperone protein, E, or 41 or 14</fullName>
    </submittedName>
</protein>
<dbReference type="AlphaFoldDB" id="A0A1X7F9Z0"/>
<name>A0A1X7F9Z0_9PROT</name>
<evidence type="ECO:0000313" key="1">
    <source>
        <dbReference type="EMBL" id="SMF48274.1"/>
    </source>
</evidence>
<proteinExistence type="predicted"/>
<dbReference type="RefSeq" id="WP_085085485.1">
    <property type="nucleotide sequence ID" value="NZ_FXAK01000005.1"/>
</dbReference>
<dbReference type="STRING" id="286727.SAMN02982917_2363"/>
<dbReference type="EMBL" id="FXAK01000005">
    <property type="protein sequence ID" value="SMF48274.1"/>
    <property type="molecule type" value="Genomic_DNA"/>
</dbReference>
<dbReference type="OrthoDB" id="7309703at2"/>
<dbReference type="InterPro" id="IPR019289">
    <property type="entry name" value="Phage_tail_E/E"/>
</dbReference>
<dbReference type="Pfam" id="PF10109">
    <property type="entry name" value="Phage_TAC_7"/>
    <property type="match status" value="1"/>
</dbReference>